<organism evidence="2 3">
    <name type="scientific">Candidatus Marsarchaeota G2 archaeon OSP_D</name>
    <dbReference type="NCBI Taxonomy" id="1978157"/>
    <lineage>
        <taxon>Archaea</taxon>
        <taxon>Candidatus Marsarchaeota</taxon>
        <taxon>Candidatus Marsarchaeota group 2</taxon>
    </lineage>
</organism>
<dbReference type="GO" id="GO:0004523">
    <property type="term" value="F:RNA-DNA hybrid ribonuclease activity"/>
    <property type="evidence" value="ECO:0007669"/>
    <property type="project" value="InterPro"/>
</dbReference>
<sequence length="200" mass="21724">MLGFFDGACEPMNPGGVATYGFVIFGDGGARLASGCGVAAALRPCATNNYAEYTGLIRLLESALRLGGRGIVVKGDSQLVVRQVNGEYAVRSGNILPLYGEAVGLVEALGAKVVWVPREENREADALSHTAYEEFMDRHPEVASSLRNHLATEKQVALLRSLGIEAYRYMGRMDASRLIRRHAGGWRKALKVDERGRDLD</sequence>
<dbReference type="InterPro" id="IPR012337">
    <property type="entry name" value="RNaseH-like_sf"/>
</dbReference>
<dbReference type="SUPFAM" id="SSF53098">
    <property type="entry name" value="Ribonuclease H-like"/>
    <property type="match status" value="1"/>
</dbReference>
<dbReference type="EMBL" id="NEXE01000370">
    <property type="protein sequence ID" value="PSN82318.1"/>
    <property type="molecule type" value="Genomic_DNA"/>
</dbReference>
<dbReference type="PANTHER" id="PTHR46387:SF2">
    <property type="entry name" value="RIBONUCLEASE HI"/>
    <property type="match status" value="1"/>
</dbReference>
<accession>A0A2R6A7L5</accession>
<dbReference type="InterPro" id="IPR002156">
    <property type="entry name" value="RNaseH_domain"/>
</dbReference>
<name>A0A2R6A7L5_9ARCH</name>
<reference evidence="2 3" key="1">
    <citation type="submission" date="2017-04" db="EMBL/GenBank/DDBJ databases">
        <title>Novel microbial lineages endemic to geothermal iron-oxide mats fill important gaps in the evolutionary history of Archaea.</title>
        <authorList>
            <person name="Jay Z.J."/>
            <person name="Beam J.P."/>
            <person name="Dlakic M."/>
            <person name="Rusch D.B."/>
            <person name="Kozubal M.A."/>
            <person name="Inskeep W.P."/>
        </authorList>
    </citation>
    <scope>NUCLEOTIDE SEQUENCE [LARGE SCALE GENOMIC DNA]</scope>
    <source>
        <strain evidence="2">OSP_D</strain>
    </source>
</reference>
<dbReference type="InterPro" id="IPR053576">
    <property type="entry name" value="RNase_HI-like"/>
</dbReference>
<dbReference type="InterPro" id="IPR036397">
    <property type="entry name" value="RNaseH_sf"/>
</dbReference>
<dbReference type="Gene3D" id="3.30.420.10">
    <property type="entry name" value="Ribonuclease H-like superfamily/Ribonuclease H"/>
    <property type="match status" value="1"/>
</dbReference>
<dbReference type="CDD" id="cd09279">
    <property type="entry name" value="RNase_HI_like"/>
    <property type="match status" value="1"/>
</dbReference>
<gene>
    <name evidence="2" type="ORF">B9Q03_14370</name>
</gene>
<dbReference type="PROSITE" id="PS50879">
    <property type="entry name" value="RNASE_H_1"/>
    <property type="match status" value="1"/>
</dbReference>
<evidence type="ECO:0000259" key="1">
    <source>
        <dbReference type="PROSITE" id="PS50879"/>
    </source>
</evidence>
<comment type="caution">
    <text evidence="2">The sequence shown here is derived from an EMBL/GenBank/DDBJ whole genome shotgun (WGS) entry which is preliminary data.</text>
</comment>
<feature type="domain" description="RNase H type-1" evidence="1">
    <location>
        <begin position="1"/>
        <end position="133"/>
    </location>
</feature>
<evidence type="ECO:0000313" key="2">
    <source>
        <dbReference type="EMBL" id="PSN82318.1"/>
    </source>
</evidence>
<dbReference type="GO" id="GO:0003676">
    <property type="term" value="F:nucleic acid binding"/>
    <property type="evidence" value="ECO:0007669"/>
    <property type="project" value="InterPro"/>
</dbReference>
<dbReference type="PANTHER" id="PTHR46387">
    <property type="entry name" value="POLYNUCLEOTIDYL TRANSFERASE, RIBONUCLEASE H-LIKE SUPERFAMILY PROTEIN"/>
    <property type="match status" value="1"/>
</dbReference>
<evidence type="ECO:0000313" key="3">
    <source>
        <dbReference type="Proteomes" id="UP000240322"/>
    </source>
</evidence>
<dbReference type="NCBIfam" id="NF041175">
    <property type="entry name" value="RNAseHI_Thmprot"/>
    <property type="match status" value="1"/>
</dbReference>
<dbReference type="AlphaFoldDB" id="A0A2R6A7L5"/>
<dbReference type="Proteomes" id="UP000240322">
    <property type="component" value="Unassembled WGS sequence"/>
</dbReference>
<protein>
    <recommendedName>
        <fullName evidence="1">RNase H type-1 domain-containing protein</fullName>
    </recommendedName>
</protein>
<dbReference type="Pfam" id="PF13456">
    <property type="entry name" value="RVT_3"/>
    <property type="match status" value="1"/>
</dbReference>
<proteinExistence type="predicted"/>